<reference evidence="2 3" key="1">
    <citation type="journal article" date="2014" name="Environ. Microbiol.">
        <title>The nitrate-ammonifying and nosZ-carrying bacterium Bacillus vireti is a potent source and sink for nitric and nitrous oxide under high nitrate conditions.</title>
        <authorList>
            <person name="Mania D."/>
            <person name="Heylen K."/>
            <person name="van Spanning R.J."/>
            <person name="Frostegard A."/>
        </authorList>
    </citation>
    <scope>NUCLEOTIDE SEQUENCE [LARGE SCALE GENOMIC DNA]</scope>
    <source>
        <strain evidence="2 3">LMG 21834</strain>
    </source>
</reference>
<dbReference type="Proteomes" id="UP000018877">
    <property type="component" value="Unassembled WGS sequence"/>
</dbReference>
<dbReference type="InterPro" id="IPR007313">
    <property type="entry name" value="FxsA"/>
</dbReference>
<dbReference type="RefSeq" id="WP_024027153.1">
    <property type="nucleotide sequence ID" value="NZ_ALAN01000033.1"/>
</dbReference>
<feature type="transmembrane region" description="Helical" evidence="1">
    <location>
        <begin position="70"/>
        <end position="90"/>
    </location>
</feature>
<dbReference type="EMBL" id="ALAN01000033">
    <property type="protein sequence ID" value="ETI69964.1"/>
    <property type="molecule type" value="Genomic_DNA"/>
</dbReference>
<keyword evidence="1" id="KW-1133">Transmembrane helix</keyword>
<gene>
    <name evidence="2" type="primary">fxsA</name>
    <name evidence="2" type="ORF">BAVI_04684</name>
</gene>
<protein>
    <submittedName>
        <fullName evidence="2">Phage T7 F exclusion suppressor FxsA</fullName>
    </submittedName>
</protein>
<keyword evidence="1" id="KW-0472">Membrane</keyword>
<accession>A0AB94ISC8</accession>
<comment type="caution">
    <text evidence="2">The sequence shown here is derived from an EMBL/GenBank/DDBJ whole genome shotgun (WGS) entry which is preliminary data.</text>
</comment>
<proteinExistence type="predicted"/>
<keyword evidence="1" id="KW-0812">Transmembrane</keyword>
<organism evidence="2 3">
    <name type="scientific">Neobacillus vireti LMG 21834</name>
    <dbReference type="NCBI Taxonomy" id="1131730"/>
    <lineage>
        <taxon>Bacteria</taxon>
        <taxon>Bacillati</taxon>
        <taxon>Bacillota</taxon>
        <taxon>Bacilli</taxon>
        <taxon>Bacillales</taxon>
        <taxon>Bacillaceae</taxon>
        <taxon>Neobacillus</taxon>
    </lineage>
</organism>
<feature type="transmembrane region" description="Helical" evidence="1">
    <location>
        <begin position="26"/>
        <end position="46"/>
    </location>
</feature>
<dbReference type="GO" id="GO:0016020">
    <property type="term" value="C:membrane"/>
    <property type="evidence" value="ECO:0007669"/>
    <property type="project" value="InterPro"/>
</dbReference>
<dbReference type="PANTHER" id="PTHR35335:SF1">
    <property type="entry name" value="UPF0716 PROTEIN FXSA"/>
    <property type="match status" value="1"/>
</dbReference>
<dbReference type="NCBIfam" id="NF008528">
    <property type="entry name" value="PRK11463.1-2"/>
    <property type="match status" value="1"/>
</dbReference>
<dbReference type="PANTHER" id="PTHR35335">
    <property type="entry name" value="UPF0716 PROTEIN FXSA"/>
    <property type="match status" value="1"/>
</dbReference>
<name>A0AB94ISC8_9BACI</name>
<evidence type="ECO:0000313" key="3">
    <source>
        <dbReference type="Proteomes" id="UP000018877"/>
    </source>
</evidence>
<sequence>MRYLFILIIAIPAADIGLLLFSGKAIGVWPTFLLIILTGVIGAYLAKREGLQTIRKAQAQLQNGQIPGEAVLDGICILAGGILLLLPGFITDISGFLMLFPPTRRVFKFLMINSLRKKIQRGNIKIIR</sequence>
<evidence type="ECO:0000313" key="2">
    <source>
        <dbReference type="EMBL" id="ETI69964.1"/>
    </source>
</evidence>
<keyword evidence="3" id="KW-1185">Reference proteome</keyword>
<dbReference type="Pfam" id="PF04186">
    <property type="entry name" value="FxsA"/>
    <property type="match status" value="1"/>
</dbReference>
<dbReference type="AlphaFoldDB" id="A0AB94ISC8"/>
<evidence type="ECO:0000256" key="1">
    <source>
        <dbReference type="SAM" id="Phobius"/>
    </source>
</evidence>